<protein>
    <submittedName>
        <fullName evidence="2">Uncharacterized protein</fullName>
    </submittedName>
</protein>
<proteinExistence type="predicted"/>
<name>A0A8K0WRV9_9HYPO</name>
<feature type="compositionally biased region" description="Low complexity" evidence="1">
    <location>
        <begin position="14"/>
        <end position="24"/>
    </location>
</feature>
<feature type="region of interest" description="Disordered" evidence="1">
    <location>
        <begin position="104"/>
        <end position="136"/>
    </location>
</feature>
<gene>
    <name evidence="2" type="ORF">B0I35DRAFT_224031</name>
</gene>
<comment type="caution">
    <text evidence="2">The sequence shown here is derived from an EMBL/GenBank/DDBJ whole genome shotgun (WGS) entry which is preliminary data.</text>
</comment>
<feature type="region of interest" description="Disordered" evidence="1">
    <location>
        <begin position="1"/>
        <end position="33"/>
    </location>
</feature>
<dbReference type="EMBL" id="JAGPNK010000006">
    <property type="protein sequence ID" value="KAH7319941.1"/>
    <property type="molecule type" value="Genomic_DNA"/>
</dbReference>
<accession>A0A8K0WRV9</accession>
<sequence>MAAARRVPPAGLGSTSRSRSMAASRNRKPSDRTTLGLTVGVLKFSSTPRPGFHTWMLARAEAKARPPSTAGHEPLPWHADWPEKFPTCGRFAVPAQCGLKNTATASPFNPSIRPGINQKEEIQPRQTGKKNKGQKTWQSLRAIGMDLAQCPYASLAPWGVAMTIPRSRPPRPCLTLRQSALSSGITPQAPTRPEPHSADQSSDYSGHRLGADLWRHPDTY</sequence>
<feature type="compositionally biased region" description="Basic and acidic residues" evidence="1">
    <location>
        <begin position="205"/>
        <end position="220"/>
    </location>
</feature>
<evidence type="ECO:0000313" key="2">
    <source>
        <dbReference type="EMBL" id="KAH7319941.1"/>
    </source>
</evidence>
<organism evidence="2 3">
    <name type="scientific">Stachybotrys elegans</name>
    <dbReference type="NCBI Taxonomy" id="80388"/>
    <lineage>
        <taxon>Eukaryota</taxon>
        <taxon>Fungi</taxon>
        <taxon>Dikarya</taxon>
        <taxon>Ascomycota</taxon>
        <taxon>Pezizomycotina</taxon>
        <taxon>Sordariomycetes</taxon>
        <taxon>Hypocreomycetidae</taxon>
        <taxon>Hypocreales</taxon>
        <taxon>Stachybotryaceae</taxon>
        <taxon>Stachybotrys</taxon>
    </lineage>
</organism>
<evidence type="ECO:0000313" key="3">
    <source>
        <dbReference type="Proteomes" id="UP000813444"/>
    </source>
</evidence>
<keyword evidence="3" id="KW-1185">Reference proteome</keyword>
<reference evidence="2" key="1">
    <citation type="journal article" date="2021" name="Nat. Commun.">
        <title>Genetic determinants of endophytism in the Arabidopsis root mycobiome.</title>
        <authorList>
            <person name="Mesny F."/>
            <person name="Miyauchi S."/>
            <person name="Thiergart T."/>
            <person name="Pickel B."/>
            <person name="Atanasova L."/>
            <person name="Karlsson M."/>
            <person name="Huettel B."/>
            <person name="Barry K.W."/>
            <person name="Haridas S."/>
            <person name="Chen C."/>
            <person name="Bauer D."/>
            <person name="Andreopoulos W."/>
            <person name="Pangilinan J."/>
            <person name="LaButti K."/>
            <person name="Riley R."/>
            <person name="Lipzen A."/>
            <person name="Clum A."/>
            <person name="Drula E."/>
            <person name="Henrissat B."/>
            <person name="Kohler A."/>
            <person name="Grigoriev I.V."/>
            <person name="Martin F.M."/>
            <person name="Hacquard S."/>
        </authorList>
    </citation>
    <scope>NUCLEOTIDE SEQUENCE</scope>
    <source>
        <strain evidence="2">MPI-CAGE-CH-0235</strain>
    </source>
</reference>
<feature type="compositionally biased region" description="Polar residues" evidence="1">
    <location>
        <begin position="176"/>
        <end position="189"/>
    </location>
</feature>
<feature type="region of interest" description="Disordered" evidence="1">
    <location>
        <begin position="166"/>
        <end position="220"/>
    </location>
</feature>
<dbReference type="Proteomes" id="UP000813444">
    <property type="component" value="Unassembled WGS sequence"/>
</dbReference>
<dbReference type="AlphaFoldDB" id="A0A8K0WRV9"/>
<evidence type="ECO:0000256" key="1">
    <source>
        <dbReference type="SAM" id="MobiDB-lite"/>
    </source>
</evidence>